<evidence type="ECO:0000313" key="2">
    <source>
        <dbReference type="Proteomes" id="UP001165101"/>
    </source>
</evidence>
<keyword evidence="2" id="KW-1185">Reference proteome</keyword>
<organism evidence="1 2">
    <name type="scientific">Candida boidinii</name>
    <name type="common">Yeast</name>
    <dbReference type="NCBI Taxonomy" id="5477"/>
    <lineage>
        <taxon>Eukaryota</taxon>
        <taxon>Fungi</taxon>
        <taxon>Dikarya</taxon>
        <taxon>Ascomycota</taxon>
        <taxon>Saccharomycotina</taxon>
        <taxon>Pichiomycetes</taxon>
        <taxon>Pichiales</taxon>
        <taxon>Pichiaceae</taxon>
        <taxon>Ogataea</taxon>
        <taxon>Ogataea/Candida clade</taxon>
    </lineage>
</organism>
<dbReference type="Proteomes" id="UP001165101">
    <property type="component" value="Unassembled WGS sequence"/>
</dbReference>
<sequence>MLQMDLPQVNIFTKIDLIKGYIDSEKMSKVSRKDFKRKTGDDDHDDHDGHEHHEHGDDSEGLLFDLQYYADVQDLSYLTPYVMTEENNSRKLFFKDKYQRLTELIAELIEDFGLLKFEDTIMNGKILIFKKGGLIIKKNMMN</sequence>
<evidence type="ECO:0000313" key="1">
    <source>
        <dbReference type="EMBL" id="GMF05371.1"/>
    </source>
</evidence>
<accession>A0ACB5UA49</accession>
<protein>
    <submittedName>
        <fullName evidence="1">Unnamed protein product</fullName>
    </submittedName>
</protein>
<dbReference type="EMBL" id="BSXV01007628">
    <property type="protein sequence ID" value="GMF05371.1"/>
    <property type="molecule type" value="Genomic_DNA"/>
</dbReference>
<reference evidence="1" key="1">
    <citation type="submission" date="2023-04" db="EMBL/GenBank/DDBJ databases">
        <title>Candida boidinii NBRC 1967.</title>
        <authorList>
            <person name="Ichikawa N."/>
            <person name="Sato H."/>
            <person name="Tonouchi N."/>
        </authorList>
    </citation>
    <scope>NUCLEOTIDE SEQUENCE</scope>
    <source>
        <strain evidence="1">NBRC 1967</strain>
    </source>
</reference>
<proteinExistence type="predicted"/>
<comment type="caution">
    <text evidence="1">The sequence shown here is derived from an EMBL/GenBank/DDBJ whole genome shotgun (WGS) entry which is preliminary data.</text>
</comment>
<name>A0ACB5UA49_CANBO</name>
<gene>
    <name evidence="1" type="ORF">Cboi01_000659700</name>
</gene>